<gene>
    <name evidence="2" type="ORF">SDC9_47730</name>
</gene>
<dbReference type="EMBL" id="VSSQ01000799">
    <property type="protein sequence ID" value="MPM01490.1"/>
    <property type="molecule type" value="Genomic_DNA"/>
</dbReference>
<proteinExistence type="predicted"/>
<name>A0A644WCG5_9ZZZZ</name>
<reference evidence="2" key="1">
    <citation type="submission" date="2019-08" db="EMBL/GenBank/DDBJ databases">
        <authorList>
            <person name="Kucharzyk K."/>
            <person name="Murdoch R.W."/>
            <person name="Higgins S."/>
            <person name="Loffler F."/>
        </authorList>
    </citation>
    <scope>NUCLEOTIDE SEQUENCE</scope>
</reference>
<protein>
    <submittedName>
        <fullName evidence="2">Uncharacterized protein</fullName>
    </submittedName>
</protein>
<organism evidence="2">
    <name type="scientific">bioreactor metagenome</name>
    <dbReference type="NCBI Taxonomy" id="1076179"/>
    <lineage>
        <taxon>unclassified sequences</taxon>
        <taxon>metagenomes</taxon>
        <taxon>ecological metagenomes</taxon>
    </lineage>
</organism>
<comment type="caution">
    <text evidence="2">The sequence shown here is derived from an EMBL/GenBank/DDBJ whole genome shotgun (WGS) entry which is preliminary data.</text>
</comment>
<evidence type="ECO:0000313" key="2">
    <source>
        <dbReference type="EMBL" id="MPM01490.1"/>
    </source>
</evidence>
<evidence type="ECO:0000256" key="1">
    <source>
        <dbReference type="SAM" id="Phobius"/>
    </source>
</evidence>
<feature type="transmembrane region" description="Helical" evidence="1">
    <location>
        <begin position="21"/>
        <end position="48"/>
    </location>
</feature>
<feature type="transmembrane region" description="Helical" evidence="1">
    <location>
        <begin position="122"/>
        <end position="148"/>
    </location>
</feature>
<keyword evidence="1" id="KW-0472">Membrane</keyword>
<keyword evidence="1" id="KW-0812">Transmembrane</keyword>
<feature type="transmembrane region" description="Helical" evidence="1">
    <location>
        <begin position="60"/>
        <end position="80"/>
    </location>
</feature>
<sequence length="159" mass="17319">MENQPISQPKQKVSHKFSKKLLLLTVAGGAAFWAATILTSILPVAASYRAAFSNWSIQTVWVASLPMGLVIGCCVSFLLLKLTAKKPIVKPLLKAIIISAIVLIAAVLLIDVPMFLKTPNGSLHYFFVGVLFNTARFLILGATIGFLYKGFLLSRDNQK</sequence>
<accession>A0A644WCG5</accession>
<dbReference type="AlphaFoldDB" id="A0A644WCG5"/>
<feature type="transmembrane region" description="Helical" evidence="1">
    <location>
        <begin position="92"/>
        <end position="116"/>
    </location>
</feature>
<keyword evidence="1" id="KW-1133">Transmembrane helix</keyword>